<evidence type="ECO:0000256" key="5">
    <source>
        <dbReference type="ARBA" id="ARBA00022723"/>
    </source>
</evidence>
<keyword evidence="3" id="KW-0963">Cytoplasm</keyword>
<evidence type="ECO:0000256" key="8">
    <source>
        <dbReference type="ARBA" id="ARBA00023015"/>
    </source>
</evidence>
<dbReference type="CDD" id="cd07153">
    <property type="entry name" value="Fur_like"/>
    <property type="match status" value="1"/>
</dbReference>
<dbReference type="InterPro" id="IPR036388">
    <property type="entry name" value="WH-like_DNA-bd_sf"/>
</dbReference>
<dbReference type="InterPro" id="IPR036390">
    <property type="entry name" value="WH_DNA-bd_sf"/>
</dbReference>
<keyword evidence="12" id="KW-1185">Reference proteome</keyword>
<dbReference type="PANTHER" id="PTHR33202:SF18">
    <property type="entry name" value="TRANSCRIPTIONAL REGULATOR FURA"/>
    <property type="match status" value="1"/>
</dbReference>
<proteinExistence type="inferred from homology"/>
<evidence type="ECO:0000313" key="11">
    <source>
        <dbReference type="EMBL" id="GGN77317.1"/>
    </source>
</evidence>
<reference evidence="12" key="1">
    <citation type="journal article" date="2019" name="Int. J. Syst. Evol. Microbiol.">
        <title>The Global Catalogue of Microorganisms (GCM) 10K type strain sequencing project: providing services to taxonomists for standard genome sequencing and annotation.</title>
        <authorList>
            <consortium name="The Broad Institute Genomics Platform"/>
            <consortium name="The Broad Institute Genome Sequencing Center for Infectious Disease"/>
            <person name="Wu L."/>
            <person name="Ma J."/>
        </authorList>
    </citation>
    <scope>NUCLEOTIDE SEQUENCE [LARGE SCALE GENOMIC DNA]</scope>
    <source>
        <strain evidence="12">CGMCC 1.6960</strain>
    </source>
</reference>
<gene>
    <name evidence="11" type="ORF">GCM10010968_01700</name>
</gene>
<keyword evidence="6" id="KW-0862">Zinc</keyword>
<dbReference type="SUPFAM" id="SSF46785">
    <property type="entry name" value="Winged helix' DNA-binding domain"/>
    <property type="match status" value="1"/>
</dbReference>
<comment type="subcellular location">
    <subcellularLocation>
        <location evidence="1">Cytoplasm</location>
    </subcellularLocation>
</comment>
<dbReference type="Gene3D" id="1.10.10.10">
    <property type="entry name" value="Winged helix-like DNA-binding domain superfamily/Winged helix DNA-binding domain"/>
    <property type="match status" value="1"/>
</dbReference>
<evidence type="ECO:0000256" key="6">
    <source>
        <dbReference type="ARBA" id="ARBA00022833"/>
    </source>
</evidence>
<dbReference type="PANTHER" id="PTHR33202">
    <property type="entry name" value="ZINC UPTAKE REGULATION PROTEIN"/>
    <property type="match status" value="1"/>
</dbReference>
<comment type="caution">
    <text evidence="11">The sequence shown here is derived from an EMBL/GenBank/DDBJ whole genome shotgun (WGS) entry which is preliminary data.</text>
</comment>
<evidence type="ECO:0000256" key="2">
    <source>
        <dbReference type="ARBA" id="ARBA00007957"/>
    </source>
</evidence>
<dbReference type="RefSeq" id="WP_188715023.1">
    <property type="nucleotide sequence ID" value="NZ_BAABBD010000001.1"/>
</dbReference>
<organism evidence="11 12">
    <name type="scientific">Agrococcus terreus</name>
    <dbReference type="NCBI Taxonomy" id="574649"/>
    <lineage>
        <taxon>Bacteria</taxon>
        <taxon>Bacillati</taxon>
        <taxon>Actinomycetota</taxon>
        <taxon>Actinomycetes</taxon>
        <taxon>Micrococcales</taxon>
        <taxon>Microbacteriaceae</taxon>
        <taxon>Agrococcus</taxon>
    </lineage>
</organism>
<evidence type="ECO:0000256" key="4">
    <source>
        <dbReference type="ARBA" id="ARBA00022491"/>
    </source>
</evidence>
<evidence type="ECO:0000313" key="12">
    <source>
        <dbReference type="Proteomes" id="UP000626982"/>
    </source>
</evidence>
<comment type="similarity">
    <text evidence="2">Belongs to the Fur family.</text>
</comment>
<dbReference type="Proteomes" id="UP000626982">
    <property type="component" value="Unassembled WGS sequence"/>
</dbReference>
<accession>A0ABQ2K9Z6</accession>
<keyword evidence="5" id="KW-0479">Metal-binding</keyword>
<evidence type="ECO:0000256" key="9">
    <source>
        <dbReference type="ARBA" id="ARBA00023125"/>
    </source>
</evidence>
<evidence type="ECO:0000256" key="7">
    <source>
        <dbReference type="ARBA" id="ARBA00023004"/>
    </source>
</evidence>
<dbReference type="EMBL" id="BMLM01000001">
    <property type="protein sequence ID" value="GGN77317.1"/>
    <property type="molecule type" value="Genomic_DNA"/>
</dbReference>
<keyword evidence="9" id="KW-0238">DNA-binding</keyword>
<evidence type="ECO:0000256" key="1">
    <source>
        <dbReference type="ARBA" id="ARBA00004496"/>
    </source>
</evidence>
<evidence type="ECO:0000256" key="10">
    <source>
        <dbReference type="ARBA" id="ARBA00023163"/>
    </source>
</evidence>
<evidence type="ECO:0000256" key="3">
    <source>
        <dbReference type="ARBA" id="ARBA00022490"/>
    </source>
</evidence>
<protein>
    <submittedName>
        <fullName evidence="11">Transcriptional repressor</fullName>
    </submittedName>
</protein>
<name>A0ABQ2K9Z6_9MICO</name>
<keyword evidence="10" id="KW-0804">Transcription</keyword>
<dbReference type="Pfam" id="PF01475">
    <property type="entry name" value="FUR"/>
    <property type="match status" value="1"/>
</dbReference>
<dbReference type="InterPro" id="IPR002481">
    <property type="entry name" value="FUR"/>
</dbReference>
<dbReference type="Gene3D" id="3.30.1490.190">
    <property type="match status" value="1"/>
</dbReference>
<keyword evidence="4" id="KW-0678">Repressor</keyword>
<dbReference type="InterPro" id="IPR043135">
    <property type="entry name" value="Fur_C"/>
</dbReference>
<sequence>MTTTAPLPGVQGPDAQAALRATGLKVTAGRVAVLEALEHAPHVDAEAVLALVRDRLPGTSVQSIHNVLGDLVDAGLVRRFTPARQSARYERRVGDNHHHAVCSSCGRVDDVDCVVGEAPCLHADAPSGFVVAVAEVTFVGICADCLAAAAAEEPAP</sequence>
<keyword evidence="7" id="KW-0408">Iron</keyword>
<keyword evidence="8" id="KW-0805">Transcription regulation</keyword>